<organism evidence="1 2">
    <name type="scientific">Zymoseptoria tritici (strain ST99CH_3D7)</name>
    <dbReference type="NCBI Taxonomy" id="1276538"/>
    <lineage>
        <taxon>Eukaryota</taxon>
        <taxon>Fungi</taxon>
        <taxon>Dikarya</taxon>
        <taxon>Ascomycota</taxon>
        <taxon>Pezizomycotina</taxon>
        <taxon>Dothideomycetes</taxon>
        <taxon>Dothideomycetidae</taxon>
        <taxon>Mycosphaerellales</taxon>
        <taxon>Mycosphaerellaceae</taxon>
        <taxon>Zymoseptoria</taxon>
    </lineage>
</organism>
<name>A0A1X7SA67_ZYMT9</name>
<evidence type="ECO:0000313" key="1">
    <source>
        <dbReference type="EMBL" id="SMQ56545.1"/>
    </source>
</evidence>
<keyword evidence="2" id="KW-1185">Reference proteome</keyword>
<gene>
    <name evidence="1" type="ORF">ZT3D7_G11700</name>
</gene>
<dbReference type="EMBL" id="LT853708">
    <property type="protein sequence ID" value="SMQ56545.1"/>
    <property type="molecule type" value="Genomic_DNA"/>
</dbReference>
<protein>
    <submittedName>
        <fullName evidence="1">Uncharacterized protein</fullName>
    </submittedName>
</protein>
<evidence type="ECO:0000313" key="2">
    <source>
        <dbReference type="Proteomes" id="UP000215127"/>
    </source>
</evidence>
<dbReference type="AlphaFoldDB" id="A0A1X7SA67"/>
<reference evidence="1 2" key="1">
    <citation type="submission" date="2016-06" db="EMBL/GenBank/DDBJ databases">
        <authorList>
            <person name="Kjaerup R.B."/>
            <person name="Dalgaard T.S."/>
            <person name="Juul-Madsen H.R."/>
        </authorList>
    </citation>
    <scope>NUCLEOTIDE SEQUENCE [LARGE SCALE GENOMIC DNA]</scope>
</reference>
<sequence length="81" mass="8800">MLVTIFSLPFHAVCSIARHNSSLLLQEHTKTAARLLLSPSLQSGSPAFARLSSGWTLAACSSSDCIWRRPGPWPFVVPPPQ</sequence>
<dbReference type="Proteomes" id="UP000215127">
    <property type="component" value="Chromosome 20"/>
</dbReference>
<proteinExistence type="predicted"/>
<accession>A0A1X7SA67</accession>